<evidence type="ECO:0000256" key="5">
    <source>
        <dbReference type="ARBA" id="ARBA00022692"/>
    </source>
</evidence>
<dbReference type="SMART" id="SM00382">
    <property type="entry name" value="AAA"/>
    <property type="match status" value="2"/>
</dbReference>
<feature type="transmembrane region" description="Helical" evidence="13">
    <location>
        <begin position="554"/>
        <end position="578"/>
    </location>
</feature>
<evidence type="ECO:0000259" key="14">
    <source>
        <dbReference type="PROSITE" id="PS50893"/>
    </source>
</evidence>
<comment type="catalytic activity">
    <reaction evidence="12">
        <text>ATP + H2O + xenobioticSide 1 = ADP + phosphate + xenobioticSide 2.</text>
        <dbReference type="EC" id="7.6.2.2"/>
    </reaction>
</comment>
<dbReference type="FunFam" id="3.40.50.300:FF:000997">
    <property type="entry name" value="Multidrug resistance-associated protein 1"/>
    <property type="match status" value="1"/>
</dbReference>
<evidence type="ECO:0000256" key="10">
    <source>
        <dbReference type="ARBA" id="ARBA00022989"/>
    </source>
</evidence>
<feature type="transmembrane region" description="Helical" evidence="13">
    <location>
        <begin position="294"/>
        <end position="318"/>
    </location>
</feature>
<evidence type="ECO:0000256" key="13">
    <source>
        <dbReference type="SAM" id="Phobius"/>
    </source>
</evidence>
<dbReference type="InterPro" id="IPR011527">
    <property type="entry name" value="ABC1_TM_dom"/>
</dbReference>
<gene>
    <name evidence="16" type="ORF">DGAL_LOCUS12446</name>
</gene>
<dbReference type="FunFam" id="1.20.1560.10:FF:000113">
    <property type="entry name" value="ABC transporter, putative"/>
    <property type="match status" value="1"/>
</dbReference>
<keyword evidence="5 13" id="KW-0812">Transmembrane</keyword>
<dbReference type="InterPro" id="IPR050173">
    <property type="entry name" value="ABC_transporter_C-like"/>
</dbReference>
<evidence type="ECO:0000256" key="8">
    <source>
        <dbReference type="ARBA" id="ARBA00022840"/>
    </source>
</evidence>
<keyword evidence="10 13" id="KW-1133">Transmembrane helix</keyword>
<dbReference type="Pfam" id="PF00005">
    <property type="entry name" value="ABC_tran"/>
    <property type="match status" value="2"/>
</dbReference>
<dbReference type="Proteomes" id="UP000789390">
    <property type="component" value="Unassembled WGS sequence"/>
</dbReference>
<dbReference type="GO" id="GO:0016887">
    <property type="term" value="F:ATP hydrolysis activity"/>
    <property type="evidence" value="ECO:0007669"/>
    <property type="project" value="InterPro"/>
</dbReference>
<feature type="transmembrane region" description="Helical" evidence="13">
    <location>
        <begin position="1125"/>
        <end position="1144"/>
    </location>
</feature>
<dbReference type="PROSITE" id="PS50929">
    <property type="entry name" value="ABC_TM1F"/>
    <property type="match status" value="2"/>
</dbReference>
<dbReference type="InterPro" id="IPR036640">
    <property type="entry name" value="ABC1_TM_sf"/>
</dbReference>
<dbReference type="PROSITE" id="PS50893">
    <property type="entry name" value="ABC_TRANSPORTER_2"/>
    <property type="match status" value="2"/>
</dbReference>
<dbReference type="Gene3D" id="1.20.1560.10">
    <property type="entry name" value="ABC transporter type 1, transmembrane domain"/>
    <property type="match status" value="2"/>
</dbReference>
<dbReference type="InterPro" id="IPR017871">
    <property type="entry name" value="ABC_transporter-like_CS"/>
</dbReference>
<dbReference type="EMBL" id="CAKKLH010000290">
    <property type="protein sequence ID" value="CAH0108986.1"/>
    <property type="molecule type" value="Genomic_DNA"/>
</dbReference>
<dbReference type="CDD" id="cd03244">
    <property type="entry name" value="ABCC_MRP_domain2"/>
    <property type="match status" value="1"/>
</dbReference>
<name>A0A8J2RUY2_9CRUS</name>
<dbReference type="GO" id="GO:0005524">
    <property type="term" value="F:ATP binding"/>
    <property type="evidence" value="ECO:0007669"/>
    <property type="project" value="UniProtKB-KW"/>
</dbReference>
<feature type="domain" description="ABC transmembrane type-1" evidence="15">
    <location>
        <begin position="883"/>
        <end position="1178"/>
    </location>
</feature>
<feature type="domain" description="ABC transporter" evidence="14">
    <location>
        <begin position="1215"/>
        <end position="1449"/>
    </location>
</feature>
<feature type="transmembrane region" description="Helical" evidence="13">
    <location>
        <begin position="403"/>
        <end position="427"/>
    </location>
</feature>
<feature type="transmembrane region" description="Helical" evidence="13">
    <location>
        <begin position="519"/>
        <end position="542"/>
    </location>
</feature>
<dbReference type="Pfam" id="PF00664">
    <property type="entry name" value="ABC_membrane"/>
    <property type="match status" value="2"/>
</dbReference>
<dbReference type="Gene3D" id="3.40.50.300">
    <property type="entry name" value="P-loop containing nucleotide triphosphate hydrolases"/>
    <property type="match status" value="2"/>
</dbReference>
<dbReference type="PANTHER" id="PTHR24223">
    <property type="entry name" value="ATP-BINDING CASSETTE SUB-FAMILY C"/>
    <property type="match status" value="1"/>
</dbReference>
<evidence type="ECO:0000256" key="3">
    <source>
        <dbReference type="ARBA" id="ARBA00012191"/>
    </source>
</evidence>
<evidence type="ECO:0000256" key="6">
    <source>
        <dbReference type="ARBA" id="ARBA00022737"/>
    </source>
</evidence>
<comment type="subcellular location">
    <subcellularLocation>
        <location evidence="1">Membrane</location>
        <topology evidence="1">Multi-pass membrane protein</topology>
    </subcellularLocation>
</comment>
<evidence type="ECO:0000256" key="9">
    <source>
        <dbReference type="ARBA" id="ARBA00022967"/>
    </source>
</evidence>
<feature type="transmembrane region" description="Helical" evidence="13">
    <location>
        <begin position="57"/>
        <end position="75"/>
    </location>
</feature>
<dbReference type="InterPro" id="IPR027417">
    <property type="entry name" value="P-loop_NTPase"/>
</dbReference>
<keyword evidence="8" id="KW-0067">ATP-binding</keyword>
<feature type="transmembrane region" description="Helical" evidence="13">
    <location>
        <begin position="1033"/>
        <end position="1052"/>
    </location>
</feature>
<evidence type="ECO:0000313" key="17">
    <source>
        <dbReference type="Proteomes" id="UP000789390"/>
    </source>
</evidence>
<dbReference type="OrthoDB" id="6500128at2759"/>
<dbReference type="FunFam" id="1.20.1560.10:FF:000037">
    <property type="entry name" value="ATP-binding cassette subfamily C member 10"/>
    <property type="match status" value="1"/>
</dbReference>
<proteinExistence type="inferred from homology"/>
<dbReference type="EC" id="7.6.2.2" evidence="3"/>
<feature type="transmembrane region" description="Helical" evidence="13">
    <location>
        <begin position="24"/>
        <end position="45"/>
    </location>
</feature>
<dbReference type="InterPro" id="IPR003439">
    <property type="entry name" value="ABC_transporter-like_ATP-bd"/>
</dbReference>
<feature type="transmembrane region" description="Helical" evidence="13">
    <location>
        <begin position="330"/>
        <end position="355"/>
    </location>
</feature>
<keyword evidence="4" id="KW-0813">Transport</keyword>
<feature type="domain" description="ABC transmembrane type-1" evidence="15">
    <location>
        <begin position="296"/>
        <end position="575"/>
    </location>
</feature>
<evidence type="ECO:0000256" key="12">
    <source>
        <dbReference type="ARBA" id="ARBA00034018"/>
    </source>
</evidence>
<feature type="domain" description="ABC transporter" evidence="14">
    <location>
        <begin position="612"/>
        <end position="837"/>
    </location>
</feature>
<dbReference type="CDD" id="cd18598">
    <property type="entry name" value="ABC_6TM_MRP7_D1_like"/>
    <property type="match status" value="1"/>
</dbReference>
<dbReference type="SUPFAM" id="SSF52540">
    <property type="entry name" value="P-loop containing nucleoside triphosphate hydrolases"/>
    <property type="match status" value="2"/>
</dbReference>
<protein>
    <recommendedName>
        <fullName evidence="3">ABC-type xenobiotic transporter</fullName>
        <ecNumber evidence="3">7.6.2.2</ecNumber>
    </recommendedName>
</protein>
<feature type="transmembrane region" description="Helical" evidence="13">
    <location>
        <begin position="95"/>
        <end position="115"/>
    </location>
</feature>
<dbReference type="GO" id="GO:0016020">
    <property type="term" value="C:membrane"/>
    <property type="evidence" value="ECO:0007669"/>
    <property type="project" value="UniProtKB-SubCell"/>
</dbReference>
<evidence type="ECO:0000256" key="1">
    <source>
        <dbReference type="ARBA" id="ARBA00004141"/>
    </source>
</evidence>
<feature type="transmembrane region" description="Helical" evidence="13">
    <location>
        <begin position="1008"/>
        <end position="1027"/>
    </location>
</feature>
<dbReference type="PANTHER" id="PTHR24223:SF330">
    <property type="entry name" value="ATP-BINDING CASSETTE SUB-FAMILY C MEMBER 10"/>
    <property type="match status" value="1"/>
</dbReference>
<evidence type="ECO:0000256" key="4">
    <source>
        <dbReference type="ARBA" id="ARBA00022448"/>
    </source>
</evidence>
<dbReference type="SUPFAM" id="SSF90123">
    <property type="entry name" value="ABC transporter transmembrane region"/>
    <property type="match status" value="2"/>
</dbReference>
<feature type="transmembrane region" description="Helical" evidence="13">
    <location>
        <begin position="433"/>
        <end position="453"/>
    </location>
</feature>
<accession>A0A8J2RUY2</accession>
<evidence type="ECO:0000256" key="11">
    <source>
        <dbReference type="ARBA" id="ARBA00023136"/>
    </source>
</evidence>
<evidence type="ECO:0000256" key="2">
    <source>
        <dbReference type="ARBA" id="ARBA00009726"/>
    </source>
</evidence>
<dbReference type="PROSITE" id="PS00211">
    <property type="entry name" value="ABC_TRANSPORTER_1"/>
    <property type="match status" value="2"/>
</dbReference>
<comment type="caution">
    <text evidence="16">The sequence shown here is derived from an EMBL/GenBank/DDBJ whole genome shotgun (WGS) entry which is preliminary data.</text>
</comment>
<evidence type="ECO:0000256" key="7">
    <source>
        <dbReference type="ARBA" id="ARBA00022741"/>
    </source>
</evidence>
<feature type="transmembrane region" description="Helical" evidence="13">
    <location>
        <begin position="872"/>
        <end position="891"/>
    </location>
</feature>
<dbReference type="InterPro" id="IPR003593">
    <property type="entry name" value="AAA+_ATPase"/>
</dbReference>
<feature type="transmembrane region" description="Helical" evidence="13">
    <location>
        <begin position="933"/>
        <end position="958"/>
    </location>
</feature>
<dbReference type="GO" id="GO:0008559">
    <property type="term" value="F:ABC-type xenobiotic transporter activity"/>
    <property type="evidence" value="ECO:0007669"/>
    <property type="project" value="UniProtKB-EC"/>
</dbReference>
<evidence type="ECO:0000313" key="16">
    <source>
        <dbReference type="EMBL" id="CAH0108986.1"/>
    </source>
</evidence>
<sequence length="1450" mass="162796">MDWNVVCGSPSLIVWSNGNIGKCFGQLAFTLPSSVILTAVSSYYLGKEYNWVIRDRLQVTVLSLRAFICLFLAFIPFSNLIIKCYFNKNLFLMDYLVSFVTSCSWLCHMLYIIILKQRVSRSLRGPLPSLAAWMLTVVPCAFQMREDFYEFDAKTIESPEFWLNMCYTSLQFLYLLTLIPYGMANVTGFDRSFQSLADENLNQRLLHYNRFDIDFDRFYLGIAREGVTFLSRLFMSWVQPLMKKGSRKQLNSPDDLFDLPRKTTSQIVAPQFERQMNETQSVVKSLHRCFGSSFYLLGLLKFTGDALGFVGPLVLSALVQFIDNKTEPMIFGYFCAAALCIASFTAALCNVHFNFKVSEISLRMRIALISSIYNKTLRVSSADLSQFSSGEIVNMMSTDTDRIINFCPSFHAFWSLPLQVGVTLYLLYSQVGLAFLAGLTFAVMLIPINRWIAVKVGKYSGEMMTAKDKRVRLMNELLSGIRVVKFYAWEKHFRCRIEQLRADELKALKARKYLDALCVYFWATTPVLVAILTFATFVLMGGTLTSAKVFTCMALFNMLISPLNAFPWVIGGLVEAWVSLKRVRKLIQLPNMDSGSYYSAKRLEPDAQATLIMEQAVFSWQSVDDNFRLTDLNLRIPKGQFVGVIGRVGSGKSSFLQAITGNLVKKSGSIYVRNWQEGMAIVTQEPWIQHGTIRENILFGKPYDAGKYRIVLEVCALNADLRMLTEGDQTEIGDNGVTLSGGQKARVALARAVYQDKGFYLMDDVLSAVDSQVARHLVDSLMVDYLRNKTRILCTHHAQFLQSADWVLVFDNGQLISQGPPSKVLSTYLEGSAKEGRPMNPTSSELDEREAPIPIEEERCTGQVELDIVSTYWKAVGIYVSPIVLAMLFFMQSTKNVSDWWLAHWVSELQNETINGTLIVEGGTGEEVYDPTFYLAVYGGIAAANTIFTFLRAFLFAYGGLKAATFLHSSLVDIVLQAKMVFFDTTPVGRILNRLSSDVYAIDESLPFVLNIFLAQVFGLFGTIVVTCVGIPWISLLLLPLGFIYFNLQHFYRHTSRELKRLSTVTLSPIYSRFAETLSGLVTIRATDNSTLRFAQENLDMVEDNVKTQFASQAAANWLGLRLQLIGVAMVTGVGIFAVVQHHLHTVDPGLVGLAISYALSVTSVLSGVVTSFVETEKEMVSVERVHNYIQRLPEESSASSRTALPASWPTEGRIVFQRVSMRYREHFPLAIRDVSFEIRSAEKVGIVGRTGSGKTSLFQILFRLVDTCTGEIQIDGVSIQSLSLSDLRSRLAIIPQDPFIFSGTVRENLDPIGQYSDRQLWKSLERCHLRETIARWPIGLSTDVQERGKLFSVGQKQLLCLARALLLNSQVICIDEATASVDSETDRLIQKTIRSAFRHSTVLTIAHRLETIMDSDRVAVMSAGQLVEFDSPSKLLENPGSHFSQLVNG</sequence>
<keyword evidence="11 13" id="KW-0472">Membrane</keyword>
<organism evidence="16 17">
    <name type="scientific">Daphnia galeata</name>
    <dbReference type="NCBI Taxonomy" id="27404"/>
    <lineage>
        <taxon>Eukaryota</taxon>
        <taxon>Metazoa</taxon>
        <taxon>Ecdysozoa</taxon>
        <taxon>Arthropoda</taxon>
        <taxon>Crustacea</taxon>
        <taxon>Branchiopoda</taxon>
        <taxon>Diplostraca</taxon>
        <taxon>Cladocera</taxon>
        <taxon>Anomopoda</taxon>
        <taxon>Daphniidae</taxon>
        <taxon>Daphnia</taxon>
    </lineage>
</organism>
<keyword evidence="6" id="KW-0677">Repeat</keyword>
<dbReference type="FunFam" id="3.40.50.300:FF:000163">
    <property type="entry name" value="Multidrug resistance-associated protein member 4"/>
    <property type="match status" value="1"/>
</dbReference>
<keyword evidence="7" id="KW-0547">Nucleotide-binding</keyword>
<dbReference type="CDD" id="cd18605">
    <property type="entry name" value="ABC_6TM_MRP7_D2_like"/>
    <property type="match status" value="1"/>
</dbReference>
<reference evidence="16" key="1">
    <citation type="submission" date="2021-11" db="EMBL/GenBank/DDBJ databases">
        <authorList>
            <person name="Schell T."/>
        </authorList>
    </citation>
    <scope>NUCLEOTIDE SEQUENCE</scope>
    <source>
        <strain evidence="16">M5</strain>
    </source>
</reference>
<keyword evidence="17" id="KW-1185">Reference proteome</keyword>
<dbReference type="CDD" id="cd03250">
    <property type="entry name" value="ABCC_MRP_domain1"/>
    <property type="match status" value="1"/>
</dbReference>
<feature type="transmembrane region" description="Helical" evidence="13">
    <location>
        <begin position="1150"/>
        <end position="1174"/>
    </location>
</feature>
<keyword evidence="9" id="KW-1278">Translocase</keyword>
<comment type="similarity">
    <text evidence="2">Belongs to the ABC transporter superfamily. ABCC family. Conjugate transporter (TC 3.A.1.208) subfamily.</text>
</comment>
<evidence type="ECO:0000259" key="15">
    <source>
        <dbReference type="PROSITE" id="PS50929"/>
    </source>
</evidence>